<dbReference type="InterPro" id="IPR027417">
    <property type="entry name" value="P-loop_NTPase"/>
</dbReference>
<protein>
    <submittedName>
        <fullName evidence="5">Putative ABC transport system ATP-binding protein</fullName>
    </submittedName>
</protein>
<dbReference type="Gene3D" id="3.40.50.300">
    <property type="entry name" value="P-loop containing nucleotide triphosphate hydrolases"/>
    <property type="match status" value="1"/>
</dbReference>
<dbReference type="CDD" id="cd03255">
    <property type="entry name" value="ABC_MJ0796_LolCDE_FtsE"/>
    <property type="match status" value="1"/>
</dbReference>
<dbReference type="Proteomes" id="UP000184512">
    <property type="component" value="Unassembled WGS sequence"/>
</dbReference>
<accession>A0A1M6JTQ1</accession>
<dbReference type="FunFam" id="3.40.50.300:FF:000032">
    <property type="entry name" value="Export ABC transporter ATP-binding protein"/>
    <property type="match status" value="1"/>
</dbReference>
<evidence type="ECO:0000313" key="5">
    <source>
        <dbReference type="EMBL" id="SHJ50068.1"/>
    </source>
</evidence>
<dbReference type="GO" id="GO:0098796">
    <property type="term" value="C:membrane protein complex"/>
    <property type="evidence" value="ECO:0007669"/>
    <property type="project" value="UniProtKB-ARBA"/>
</dbReference>
<dbReference type="InterPro" id="IPR003439">
    <property type="entry name" value="ABC_transporter-like_ATP-bd"/>
</dbReference>
<keyword evidence="2" id="KW-0547">Nucleotide-binding</keyword>
<dbReference type="Pfam" id="PF00005">
    <property type="entry name" value="ABC_tran"/>
    <property type="match status" value="1"/>
</dbReference>
<name>A0A1M6JTQ1_9ACTN</name>
<reference evidence="5 6" key="1">
    <citation type="submission" date="2016-11" db="EMBL/GenBank/DDBJ databases">
        <authorList>
            <person name="Jaros S."/>
            <person name="Januszkiewicz K."/>
            <person name="Wedrychowicz H."/>
        </authorList>
    </citation>
    <scope>NUCLEOTIDE SEQUENCE [LARGE SCALE GENOMIC DNA]</scope>
    <source>
        <strain evidence="5 6">DSM 12906</strain>
    </source>
</reference>
<dbReference type="STRING" id="1123357.SAMN02745244_02647"/>
<proteinExistence type="predicted"/>
<dbReference type="SMART" id="SM00382">
    <property type="entry name" value="AAA"/>
    <property type="match status" value="1"/>
</dbReference>
<keyword evidence="6" id="KW-1185">Reference proteome</keyword>
<dbReference type="GO" id="GO:0022857">
    <property type="term" value="F:transmembrane transporter activity"/>
    <property type="evidence" value="ECO:0007669"/>
    <property type="project" value="UniProtKB-ARBA"/>
</dbReference>
<sequence>MKILELTDVTKTYASGELEVQALRGTSLEVEAGEYVAIMGPSGSGKSTLMNILGCLDPLTSGTYLLAGRDVAHLDEDELAEIRNRYIGFVFQQFNLLPALSAWRNVELPLLYAGVGKADRKERAVAALERVGLGDRVGHRPGELSGGQQQRVAVARALAGDPAMILADEPTGNLDSRSTEDVLSLLDELHWAGRTIVLITHEADVAARAGRVLHVRDGLITDLAVAA</sequence>
<gene>
    <name evidence="5" type="ORF">SAMN02745244_02647</name>
</gene>
<evidence type="ECO:0000256" key="2">
    <source>
        <dbReference type="ARBA" id="ARBA00022741"/>
    </source>
</evidence>
<evidence type="ECO:0000259" key="4">
    <source>
        <dbReference type="PROSITE" id="PS50893"/>
    </source>
</evidence>
<dbReference type="GO" id="GO:0005524">
    <property type="term" value="F:ATP binding"/>
    <property type="evidence" value="ECO:0007669"/>
    <property type="project" value="UniProtKB-KW"/>
</dbReference>
<evidence type="ECO:0000313" key="6">
    <source>
        <dbReference type="Proteomes" id="UP000184512"/>
    </source>
</evidence>
<dbReference type="SUPFAM" id="SSF52540">
    <property type="entry name" value="P-loop containing nucleoside triphosphate hydrolases"/>
    <property type="match status" value="1"/>
</dbReference>
<dbReference type="RefSeq" id="WP_073189066.1">
    <property type="nucleotide sequence ID" value="NZ_FQZG01000053.1"/>
</dbReference>
<feature type="domain" description="ABC transporter" evidence="4">
    <location>
        <begin position="4"/>
        <end position="227"/>
    </location>
</feature>
<evidence type="ECO:0000256" key="1">
    <source>
        <dbReference type="ARBA" id="ARBA00022448"/>
    </source>
</evidence>
<organism evidence="5 6">
    <name type="scientific">Tessaracoccus bendigoensis DSM 12906</name>
    <dbReference type="NCBI Taxonomy" id="1123357"/>
    <lineage>
        <taxon>Bacteria</taxon>
        <taxon>Bacillati</taxon>
        <taxon>Actinomycetota</taxon>
        <taxon>Actinomycetes</taxon>
        <taxon>Propionibacteriales</taxon>
        <taxon>Propionibacteriaceae</taxon>
        <taxon>Tessaracoccus</taxon>
    </lineage>
</organism>
<keyword evidence="3 5" id="KW-0067">ATP-binding</keyword>
<dbReference type="InterPro" id="IPR017871">
    <property type="entry name" value="ABC_transporter-like_CS"/>
</dbReference>
<dbReference type="InterPro" id="IPR003593">
    <property type="entry name" value="AAA+_ATPase"/>
</dbReference>
<keyword evidence="1" id="KW-0813">Transport</keyword>
<dbReference type="PROSITE" id="PS00211">
    <property type="entry name" value="ABC_TRANSPORTER_1"/>
    <property type="match status" value="1"/>
</dbReference>
<dbReference type="GO" id="GO:0016887">
    <property type="term" value="F:ATP hydrolysis activity"/>
    <property type="evidence" value="ECO:0007669"/>
    <property type="project" value="InterPro"/>
</dbReference>
<dbReference type="PANTHER" id="PTHR24220">
    <property type="entry name" value="IMPORT ATP-BINDING PROTEIN"/>
    <property type="match status" value="1"/>
</dbReference>
<dbReference type="PANTHER" id="PTHR24220:SF86">
    <property type="entry name" value="ABC TRANSPORTER ABCH.1"/>
    <property type="match status" value="1"/>
</dbReference>
<evidence type="ECO:0000256" key="3">
    <source>
        <dbReference type="ARBA" id="ARBA00022840"/>
    </source>
</evidence>
<dbReference type="AlphaFoldDB" id="A0A1M6JTQ1"/>
<dbReference type="OrthoDB" id="3176024at2"/>
<dbReference type="InterPro" id="IPR015854">
    <property type="entry name" value="ABC_transpr_LolD-like"/>
</dbReference>
<dbReference type="InterPro" id="IPR017911">
    <property type="entry name" value="MacB-like_ATP-bd"/>
</dbReference>
<dbReference type="PROSITE" id="PS50893">
    <property type="entry name" value="ABC_TRANSPORTER_2"/>
    <property type="match status" value="1"/>
</dbReference>
<dbReference type="GO" id="GO:0005886">
    <property type="term" value="C:plasma membrane"/>
    <property type="evidence" value="ECO:0007669"/>
    <property type="project" value="TreeGrafter"/>
</dbReference>
<dbReference type="EMBL" id="FQZG01000053">
    <property type="protein sequence ID" value="SHJ50068.1"/>
    <property type="molecule type" value="Genomic_DNA"/>
</dbReference>